<dbReference type="SUPFAM" id="SSF110849">
    <property type="entry name" value="ParB/Sulfiredoxin"/>
    <property type="match status" value="1"/>
</dbReference>
<dbReference type="Pfam" id="PF02195">
    <property type="entry name" value="ParB_N"/>
    <property type="match status" value="1"/>
</dbReference>
<dbReference type="Proteomes" id="UP001370348">
    <property type="component" value="Chromosome"/>
</dbReference>
<evidence type="ECO:0000313" key="6">
    <source>
        <dbReference type="EMBL" id="WXB11280.1"/>
    </source>
</evidence>
<keyword evidence="3" id="KW-0238">DNA-binding</keyword>
<comment type="similarity">
    <text evidence="1">Belongs to the ParB family.</text>
</comment>
<dbReference type="Pfam" id="PF17762">
    <property type="entry name" value="HTH_ParB"/>
    <property type="match status" value="1"/>
</dbReference>
<dbReference type="InterPro" id="IPR050336">
    <property type="entry name" value="Chromosome_partition/occlusion"/>
</dbReference>
<reference evidence="6 7" key="1">
    <citation type="submission" date="2021-12" db="EMBL/GenBank/DDBJ databases">
        <title>Discovery of the Pendulisporaceae a myxobacterial family with distinct sporulation behavior and unique specialized metabolism.</title>
        <authorList>
            <person name="Garcia R."/>
            <person name="Popoff A."/>
            <person name="Bader C.D."/>
            <person name="Loehr J."/>
            <person name="Walesch S."/>
            <person name="Walt C."/>
            <person name="Boldt J."/>
            <person name="Bunk B."/>
            <person name="Haeckl F.J.F.P.J."/>
            <person name="Gunesch A.P."/>
            <person name="Birkelbach J."/>
            <person name="Nuebel U."/>
            <person name="Pietschmann T."/>
            <person name="Bach T."/>
            <person name="Mueller R."/>
        </authorList>
    </citation>
    <scope>NUCLEOTIDE SEQUENCE [LARGE SCALE GENOMIC DNA]</scope>
    <source>
        <strain evidence="6 7">MSr11954</strain>
    </source>
</reference>
<gene>
    <name evidence="6" type="ORF">LZC94_25835</name>
</gene>
<dbReference type="PANTHER" id="PTHR33375">
    <property type="entry name" value="CHROMOSOME-PARTITIONING PROTEIN PARB-RELATED"/>
    <property type="match status" value="1"/>
</dbReference>
<evidence type="ECO:0000256" key="3">
    <source>
        <dbReference type="ARBA" id="ARBA00023125"/>
    </source>
</evidence>
<dbReference type="InterPro" id="IPR041468">
    <property type="entry name" value="HTH_ParB/Spo0J"/>
</dbReference>
<evidence type="ECO:0000313" key="7">
    <source>
        <dbReference type="Proteomes" id="UP001370348"/>
    </source>
</evidence>
<name>A0ABZ2LQ40_9BACT</name>
<dbReference type="SUPFAM" id="SSF109709">
    <property type="entry name" value="KorB DNA-binding domain-like"/>
    <property type="match status" value="1"/>
</dbReference>
<organism evidence="6 7">
    <name type="scientific">Pendulispora albinea</name>
    <dbReference type="NCBI Taxonomy" id="2741071"/>
    <lineage>
        <taxon>Bacteria</taxon>
        <taxon>Pseudomonadati</taxon>
        <taxon>Myxococcota</taxon>
        <taxon>Myxococcia</taxon>
        <taxon>Myxococcales</taxon>
        <taxon>Sorangiineae</taxon>
        <taxon>Pendulisporaceae</taxon>
        <taxon>Pendulispora</taxon>
    </lineage>
</organism>
<sequence length="307" mass="33166">MTEKSVTSPPKRALGRGLDALLPVAQPPARGYGDKSVFLCALEKLTPQKGQPRRVFEKEALEELAASIKEHGLLEPLVVRRVDASDQFEIIAGERRWRASQKAGLHEVLVVVKDVSPAAAFELALIENVQREDLNAIELAEALARLVQEHGYTQESLAERLGKDRTTIANSLRLMKLPTRVRDQVIDGTLSEGHARALLGIVDAPAMERLSEKVIRGRLSVRATEALVRKEKSSGGSGAAAAGANGKKAAADAAPAKSSAVRDLEARLTRKLGTKVEVRDQGNKGEIVVPYADLDALDRILDKLMGT</sequence>
<evidence type="ECO:0000256" key="2">
    <source>
        <dbReference type="ARBA" id="ARBA00022829"/>
    </source>
</evidence>
<dbReference type="Pfam" id="PF23552">
    <property type="entry name" value="ParB_C"/>
    <property type="match status" value="1"/>
</dbReference>
<accession>A0ABZ2LQ40</accession>
<evidence type="ECO:0000259" key="5">
    <source>
        <dbReference type="PROSITE" id="PS50943"/>
    </source>
</evidence>
<dbReference type="InterPro" id="IPR001387">
    <property type="entry name" value="Cro/C1-type_HTH"/>
</dbReference>
<dbReference type="NCBIfam" id="TIGR00180">
    <property type="entry name" value="parB_part"/>
    <property type="match status" value="1"/>
</dbReference>
<dbReference type="EMBL" id="CP089984">
    <property type="protein sequence ID" value="WXB11280.1"/>
    <property type="molecule type" value="Genomic_DNA"/>
</dbReference>
<feature type="compositionally biased region" description="Low complexity" evidence="4">
    <location>
        <begin position="239"/>
        <end position="256"/>
    </location>
</feature>
<dbReference type="Gene3D" id="1.10.10.2830">
    <property type="match status" value="1"/>
</dbReference>
<feature type="region of interest" description="Disordered" evidence="4">
    <location>
        <begin position="230"/>
        <end position="256"/>
    </location>
</feature>
<feature type="domain" description="HTH cro/C1-type" evidence="5">
    <location>
        <begin position="143"/>
        <end position="170"/>
    </location>
</feature>
<keyword evidence="7" id="KW-1185">Reference proteome</keyword>
<dbReference type="SMART" id="SM00470">
    <property type="entry name" value="ParB"/>
    <property type="match status" value="1"/>
</dbReference>
<protein>
    <submittedName>
        <fullName evidence="6">ParB/RepB/Spo0J family partition protein</fullName>
    </submittedName>
</protein>
<dbReference type="PROSITE" id="PS50943">
    <property type="entry name" value="HTH_CROC1"/>
    <property type="match status" value="1"/>
</dbReference>
<dbReference type="PANTHER" id="PTHR33375:SF1">
    <property type="entry name" value="CHROMOSOME-PARTITIONING PROTEIN PARB-RELATED"/>
    <property type="match status" value="1"/>
</dbReference>
<dbReference type="Gene3D" id="3.90.1530.30">
    <property type="match status" value="1"/>
</dbReference>
<dbReference type="InterPro" id="IPR057240">
    <property type="entry name" value="ParB_dimer_C"/>
</dbReference>
<proteinExistence type="inferred from homology"/>
<dbReference type="InterPro" id="IPR003115">
    <property type="entry name" value="ParB_N"/>
</dbReference>
<evidence type="ECO:0000256" key="4">
    <source>
        <dbReference type="SAM" id="MobiDB-lite"/>
    </source>
</evidence>
<dbReference type="RefSeq" id="WP_394820895.1">
    <property type="nucleotide sequence ID" value="NZ_CP089984.1"/>
</dbReference>
<dbReference type="CDD" id="cd16393">
    <property type="entry name" value="SPO0J_N"/>
    <property type="match status" value="1"/>
</dbReference>
<keyword evidence="2" id="KW-0159">Chromosome partition</keyword>
<evidence type="ECO:0000256" key="1">
    <source>
        <dbReference type="ARBA" id="ARBA00006295"/>
    </source>
</evidence>
<dbReference type="InterPro" id="IPR004437">
    <property type="entry name" value="ParB/RepB/Spo0J"/>
</dbReference>
<dbReference type="InterPro" id="IPR036086">
    <property type="entry name" value="ParB/Sulfiredoxin_sf"/>
</dbReference>